<comment type="caution">
    <text evidence="9">The sequence shown here is derived from an EMBL/GenBank/DDBJ whole genome shotgun (WGS) entry which is preliminary data.</text>
</comment>
<dbReference type="Proteomes" id="UP001595752">
    <property type="component" value="Unassembled WGS sequence"/>
</dbReference>
<keyword evidence="6 7" id="KW-0472">Membrane</keyword>
<feature type="transmembrane region" description="Helical" evidence="7">
    <location>
        <begin position="160"/>
        <end position="178"/>
    </location>
</feature>
<evidence type="ECO:0000256" key="6">
    <source>
        <dbReference type="ARBA" id="ARBA00023136"/>
    </source>
</evidence>
<dbReference type="RefSeq" id="WP_377916126.1">
    <property type="nucleotide sequence ID" value="NZ_JBHRZT010000052.1"/>
</dbReference>
<accession>A0ABV8B2Q7</accession>
<reference evidence="10" key="1">
    <citation type="journal article" date="2019" name="Int. J. Syst. Evol. Microbiol.">
        <title>The Global Catalogue of Microorganisms (GCM) 10K type strain sequencing project: providing services to taxonomists for standard genome sequencing and annotation.</title>
        <authorList>
            <consortium name="The Broad Institute Genomics Platform"/>
            <consortium name="The Broad Institute Genome Sequencing Center for Infectious Disease"/>
            <person name="Wu L."/>
            <person name="Ma J."/>
        </authorList>
    </citation>
    <scope>NUCLEOTIDE SEQUENCE [LARGE SCALE GENOMIC DNA]</scope>
    <source>
        <strain evidence="10">CCUG 61889</strain>
    </source>
</reference>
<evidence type="ECO:0000256" key="2">
    <source>
        <dbReference type="ARBA" id="ARBA00022448"/>
    </source>
</evidence>
<evidence type="ECO:0000259" key="8">
    <source>
        <dbReference type="PROSITE" id="PS50850"/>
    </source>
</evidence>
<keyword evidence="10" id="KW-1185">Reference proteome</keyword>
<evidence type="ECO:0000256" key="3">
    <source>
        <dbReference type="ARBA" id="ARBA00022475"/>
    </source>
</evidence>
<feature type="transmembrane region" description="Helical" evidence="7">
    <location>
        <begin position="267"/>
        <end position="284"/>
    </location>
</feature>
<dbReference type="SUPFAM" id="SSF103473">
    <property type="entry name" value="MFS general substrate transporter"/>
    <property type="match status" value="1"/>
</dbReference>
<feature type="transmembrane region" description="Helical" evidence="7">
    <location>
        <begin position="35"/>
        <end position="58"/>
    </location>
</feature>
<feature type="transmembrane region" description="Helical" evidence="7">
    <location>
        <begin position="234"/>
        <end position="255"/>
    </location>
</feature>
<feature type="transmembrane region" description="Helical" evidence="7">
    <location>
        <begin position="329"/>
        <end position="349"/>
    </location>
</feature>
<feature type="transmembrane region" description="Helical" evidence="7">
    <location>
        <begin position="355"/>
        <end position="377"/>
    </location>
</feature>
<keyword evidence="5 7" id="KW-1133">Transmembrane helix</keyword>
<evidence type="ECO:0000256" key="4">
    <source>
        <dbReference type="ARBA" id="ARBA00022692"/>
    </source>
</evidence>
<dbReference type="PROSITE" id="PS50850">
    <property type="entry name" value="MFS"/>
    <property type="match status" value="1"/>
</dbReference>
<dbReference type="InterPro" id="IPR050189">
    <property type="entry name" value="MFS_Efflux_Transporters"/>
</dbReference>
<dbReference type="Pfam" id="PF07690">
    <property type="entry name" value="MFS_1"/>
    <property type="match status" value="1"/>
</dbReference>
<feature type="transmembrane region" description="Helical" evidence="7">
    <location>
        <begin position="132"/>
        <end position="154"/>
    </location>
</feature>
<dbReference type="InterPro" id="IPR011701">
    <property type="entry name" value="MFS"/>
</dbReference>
<dbReference type="EMBL" id="JBHRZT010000052">
    <property type="protein sequence ID" value="MFC3884568.1"/>
    <property type="molecule type" value="Genomic_DNA"/>
</dbReference>
<keyword evidence="4 7" id="KW-0812">Transmembrane</keyword>
<feature type="transmembrane region" description="Helical" evidence="7">
    <location>
        <begin position="70"/>
        <end position="87"/>
    </location>
</feature>
<keyword evidence="3" id="KW-1003">Cell membrane</keyword>
<feature type="transmembrane region" description="Helical" evidence="7">
    <location>
        <begin position="7"/>
        <end position="29"/>
    </location>
</feature>
<dbReference type="Gene3D" id="1.20.1250.20">
    <property type="entry name" value="MFS general substrate transporter like domains"/>
    <property type="match status" value="2"/>
</dbReference>
<dbReference type="PANTHER" id="PTHR43124">
    <property type="entry name" value="PURINE EFFLUX PUMP PBUE"/>
    <property type="match status" value="1"/>
</dbReference>
<keyword evidence="2" id="KW-0813">Transport</keyword>
<organism evidence="9 10">
    <name type="scientific">Bacillus songklensis</name>
    <dbReference type="NCBI Taxonomy" id="1069116"/>
    <lineage>
        <taxon>Bacteria</taxon>
        <taxon>Bacillati</taxon>
        <taxon>Bacillota</taxon>
        <taxon>Bacilli</taxon>
        <taxon>Bacillales</taxon>
        <taxon>Bacillaceae</taxon>
        <taxon>Bacillus</taxon>
    </lineage>
</organism>
<comment type="subcellular location">
    <subcellularLocation>
        <location evidence="1">Cell membrane</location>
        <topology evidence="1">Multi-pass membrane protein</topology>
    </subcellularLocation>
</comment>
<evidence type="ECO:0000256" key="7">
    <source>
        <dbReference type="SAM" id="Phobius"/>
    </source>
</evidence>
<evidence type="ECO:0000256" key="1">
    <source>
        <dbReference type="ARBA" id="ARBA00004651"/>
    </source>
</evidence>
<evidence type="ECO:0000313" key="9">
    <source>
        <dbReference type="EMBL" id="MFC3884568.1"/>
    </source>
</evidence>
<feature type="transmembrane region" description="Helical" evidence="7">
    <location>
        <begin position="199"/>
        <end position="222"/>
    </location>
</feature>
<evidence type="ECO:0000256" key="5">
    <source>
        <dbReference type="ARBA" id="ARBA00022989"/>
    </source>
</evidence>
<name>A0ABV8B2Q7_9BACI</name>
<feature type="transmembrane region" description="Helical" evidence="7">
    <location>
        <begin position="99"/>
        <end position="120"/>
    </location>
</feature>
<proteinExistence type="predicted"/>
<dbReference type="InterPro" id="IPR020846">
    <property type="entry name" value="MFS_dom"/>
</dbReference>
<evidence type="ECO:0000313" key="10">
    <source>
        <dbReference type="Proteomes" id="UP001595752"/>
    </source>
</evidence>
<feature type="transmembrane region" description="Helical" evidence="7">
    <location>
        <begin position="290"/>
        <end position="308"/>
    </location>
</feature>
<protein>
    <submittedName>
        <fullName evidence="9">MFS transporter</fullName>
    </submittedName>
</protein>
<sequence>MNLSVYILAISAFIVGIVELIIGGILDLIAKDLQISISTAGQLISVFSLAFAIASPILLNATAKIERKKLYLWTLLIFLIGNMMAVFTPDYAILMLSRVVSAASASLLIVLSVTIASSIVKPEYKGRAIGVIYMGISGSLVLGVPIGMMLGNLYGWRAPFVLISFLTIVAMVSISLFLKEIAPNPIVPLREQVKALRHSKVFSAQMISVLILTGHLTLYAYFTPFLQSTLHLNSTMISIMYFVFGIAAVMGGGMGGWASDKVGTGRAILTIIPLFAVMMILMPIVTKASFVLFLVIMVMWSALSWAISPAQQNYLIQTSPETSDIQLSINNSACHLGIASGSAIGGIVIEQSSIMYNSWVGVLFVLAALVCAVYSITRPSAAAVGNMVHE</sequence>
<dbReference type="InterPro" id="IPR036259">
    <property type="entry name" value="MFS_trans_sf"/>
</dbReference>
<dbReference type="PANTHER" id="PTHR43124:SF10">
    <property type="entry name" value="PURINE EFFLUX PUMP PBUE"/>
    <property type="match status" value="1"/>
</dbReference>
<gene>
    <name evidence="9" type="ORF">ACFOU2_14125</name>
</gene>
<dbReference type="CDD" id="cd17324">
    <property type="entry name" value="MFS_NepI_like"/>
    <property type="match status" value="1"/>
</dbReference>
<feature type="domain" description="Major facilitator superfamily (MFS) profile" evidence="8">
    <location>
        <begin position="4"/>
        <end position="383"/>
    </location>
</feature>